<dbReference type="EMBL" id="JABANM010028637">
    <property type="protein sequence ID" value="KAF4709394.1"/>
    <property type="molecule type" value="Genomic_DNA"/>
</dbReference>
<protein>
    <recommendedName>
        <fullName evidence="3">Ricin B lectin domain-containing protein</fullName>
    </recommendedName>
</protein>
<gene>
    <name evidence="1" type="ORF">FOZ62_002494</name>
</gene>
<evidence type="ECO:0008006" key="3">
    <source>
        <dbReference type="Google" id="ProtNLM"/>
    </source>
</evidence>
<accession>A0A7J6QLC0</accession>
<name>A0A7J6QLC0_PEROL</name>
<comment type="caution">
    <text evidence="1">The sequence shown here is derived from an EMBL/GenBank/DDBJ whole genome shotgun (WGS) entry which is preliminary data.</text>
</comment>
<evidence type="ECO:0000313" key="2">
    <source>
        <dbReference type="Proteomes" id="UP000574390"/>
    </source>
</evidence>
<evidence type="ECO:0000313" key="1">
    <source>
        <dbReference type="EMBL" id="KAF4709394.1"/>
    </source>
</evidence>
<dbReference type="AlphaFoldDB" id="A0A7J6QLC0"/>
<dbReference type="SUPFAM" id="SSF50370">
    <property type="entry name" value="Ricin B-like lectins"/>
    <property type="match status" value="1"/>
</dbReference>
<sequence>VFGEQSITLARLSSGRFQLKAAEIGDAPLCADSSSGTKLVLYTCYNPKMRNYNQEWTFSETSSELGSPIKFGESKCMSVQAGVKTTREARSSIGQGYVEGGAPTVGVFRSEVSGRAMALERGLNVWQIDGCWLNPLHGQERAFEDHLLRPFHYQKFELE</sequence>
<dbReference type="PROSITE" id="PS50231">
    <property type="entry name" value="RICIN_B_LECTIN"/>
    <property type="match status" value="1"/>
</dbReference>
<feature type="non-terminal residue" evidence="1">
    <location>
        <position position="159"/>
    </location>
</feature>
<dbReference type="CDD" id="cd00161">
    <property type="entry name" value="beta-trefoil_Ricin-like"/>
    <property type="match status" value="1"/>
</dbReference>
<dbReference type="Proteomes" id="UP000574390">
    <property type="component" value="Unassembled WGS sequence"/>
</dbReference>
<reference evidence="1 2" key="1">
    <citation type="submission" date="2020-04" db="EMBL/GenBank/DDBJ databases">
        <title>Perkinsus olseni comparative genomics.</title>
        <authorList>
            <person name="Bogema D.R."/>
        </authorList>
    </citation>
    <scope>NUCLEOTIDE SEQUENCE [LARGE SCALE GENOMIC DNA]</scope>
    <source>
        <strain evidence="1">ATCC PRA-205</strain>
    </source>
</reference>
<organism evidence="1 2">
    <name type="scientific">Perkinsus olseni</name>
    <name type="common">Perkinsus atlanticus</name>
    <dbReference type="NCBI Taxonomy" id="32597"/>
    <lineage>
        <taxon>Eukaryota</taxon>
        <taxon>Sar</taxon>
        <taxon>Alveolata</taxon>
        <taxon>Perkinsozoa</taxon>
        <taxon>Perkinsea</taxon>
        <taxon>Perkinsida</taxon>
        <taxon>Perkinsidae</taxon>
        <taxon>Perkinsus</taxon>
    </lineage>
</organism>
<proteinExistence type="predicted"/>
<dbReference type="InterPro" id="IPR035992">
    <property type="entry name" value="Ricin_B-like_lectins"/>
</dbReference>